<protein>
    <recommendedName>
        <fullName evidence="3">Non-haem dioxygenase N-terminal domain-containing protein</fullName>
    </recommendedName>
</protein>
<accession>A0A9Q0JVR0</accession>
<keyword evidence="2" id="KW-0408">Iron</keyword>
<dbReference type="SUPFAM" id="SSF51197">
    <property type="entry name" value="Clavaminate synthase-like"/>
    <property type="match status" value="1"/>
</dbReference>
<proteinExistence type="predicted"/>
<evidence type="ECO:0000256" key="1">
    <source>
        <dbReference type="ARBA" id="ARBA00022723"/>
    </source>
</evidence>
<gene>
    <name evidence="4" type="ORF">NE237_028915</name>
</gene>
<dbReference type="InterPro" id="IPR026992">
    <property type="entry name" value="DIOX_N"/>
</dbReference>
<evidence type="ECO:0000256" key="2">
    <source>
        <dbReference type="ARBA" id="ARBA00023004"/>
    </source>
</evidence>
<dbReference type="GO" id="GO:0046872">
    <property type="term" value="F:metal ion binding"/>
    <property type="evidence" value="ECO:0007669"/>
    <property type="project" value="UniProtKB-KW"/>
</dbReference>
<reference evidence="4" key="1">
    <citation type="journal article" date="2023" name="Plant J.">
        <title>The genome of the king protea, Protea cynaroides.</title>
        <authorList>
            <person name="Chang J."/>
            <person name="Duong T.A."/>
            <person name="Schoeman C."/>
            <person name="Ma X."/>
            <person name="Roodt D."/>
            <person name="Barker N."/>
            <person name="Li Z."/>
            <person name="Van de Peer Y."/>
            <person name="Mizrachi E."/>
        </authorList>
    </citation>
    <scope>NUCLEOTIDE SEQUENCE</scope>
    <source>
        <tissue evidence="4">Young leaves</tissue>
    </source>
</reference>
<feature type="domain" description="Non-haem dioxygenase N-terminal" evidence="3">
    <location>
        <begin position="57"/>
        <end position="155"/>
    </location>
</feature>
<evidence type="ECO:0000313" key="5">
    <source>
        <dbReference type="Proteomes" id="UP001141806"/>
    </source>
</evidence>
<name>A0A9Q0JVR0_9MAGN</name>
<organism evidence="4 5">
    <name type="scientific">Protea cynaroides</name>
    <dbReference type="NCBI Taxonomy" id="273540"/>
    <lineage>
        <taxon>Eukaryota</taxon>
        <taxon>Viridiplantae</taxon>
        <taxon>Streptophyta</taxon>
        <taxon>Embryophyta</taxon>
        <taxon>Tracheophyta</taxon>
        <taxon>Spermatophyta</taxon>
        <taxon>Magnoliopsida</taxon>
        <taxon>Proteales</taxon>
        <taxon>Proteaceae</taxon>
        <taxon>Protea</taxon>
    </lineage>
</organism>
<dbReference type="PANTHER" id="PTHR47990">
    <property type="entry name" value="2-OXOGLUTARATE (2OG) AND FE(II)-DEPENDENT OXYGENASE SUPERFAMILY PROTEIN-RELATED"/>
    <property type="match status" value="1"/>
</dbReference>
<evidence type="ECO:0000313" key="4">
    <source>
        <dbReference type="EMBL" id="KAJ4952083.1"/>
    </source>
</evidence>
<dbReference type="InterPro" id="IPR050231">
    <property type="entry name" value="Iron_ascorbate_oxido_reductase"/>
</dbReference>
<keyword evidence="5" id="KW-1185">Reference proteome</keyword>
<dbReference type="Proteomes" id="UP001141806">
    <property type="component" value="Unassembled WGS sequence"/>
</dbReference>
<dbReference type="Pfam" id="PF14226">
    <property type="entry name" value="DIOX_N"/>
    <property type="match status" value="1"/>
</dbReference>
<dbReference type="InterPro" id="IPR027443">
    <property type="entry name" value="IPNS-like_sf"/>
</dbReference>
<dbReference type="Gene3D" id="2.60.120.330">
    <property type="entry name" value="B-lactam Antibiotic, Isopenicillin N Synthase, Chain"/>
    <property type="match status" value="1"/>
</dbReference>
<evidence type="ECO:0000259" key="3">
    <source>
        <dbReference type="Pfam" id="PF14226"/>
    </source>
</evidence>
<keyword evidence="1" id="KW-0479">Metal-binding</keyword>
<dbReference type="EMBL" id="JAMYWD010000012">
    <property type="protein sequence ID" value="KAJ4952083.1"/>
    <property type="molecule type" value="Genomic_DNA"/>
</dbReference>
<comment type="caution">
    <text evidence="4">The sequence shown here is derived from an EMBL/GenBank/DDBJ whole genome shotgun (WGS) entry which is preliminary data.</text>
</comment>
<dbReference type="AlphaFoldDB" id="A0A9Q0JVR0"/>
<dbReference type="OrthoDB" id="1923033at2759"/>
<sequence length="178" mass="20062">MTVDSVANSGHPVAPPSESVVFDASVLQHESNVSNIPKEFMWPEEELFSGEARELSVPIIDLGGFLSGDPVAVMESCKQVQEACEKHGFFLIVNHGVDEEFMTDVHRQLKWFFELPLSEKGRARREFGEYTGYASSLTNRFKSSLPWKETLSLPYIQGTNSVEDYLLKSYGDQFKEFG</sequence>